<sequence length="104" mass="11331">MTKVQVCVMTKVQVCVGDTDLSLFFCCSRSSLLFTSRQRHSYTLPSAAETLPKQSVLYAFILPFVPFVPHRPPSSPIAAFKPGPCDSINLAAAPVTSSRSQLQI</sequence>
<dbReference type="AlphaFoldDB" id="A0AAV2JPS2"/>
<protein>
    <submittedName>
        <fullName evidence="1">Uncharacterized protein</fullName>
    </submittedName>
</protein>
<evidence type="ECO:0000313" key="2">
    <source>
        <dbReference type="Proteomes" id="UP001497482"/>
    </source>
</evidence>
<name>A0AAV2JPS2_KNICA</name>
<keyword evidence="2" id="KW-1185">Reference proteome</keyword>
<proteinExistence type="predicted"/>
<dbReference type="EMBL" id="OZ035835">
    <property type="protein sequence ID" value="CAL1578733.1"/>
    <property type="molecule type" value="Genomic_DNA"/>
</dbReference>
<reference evidence="1 2" key="1">
    <citation type="submission" date="2024-04" db="EMBL/GenBank/DDBJ databases">
        <authorList>
            <person name="Waldvogel A.-M."/>
            <person name="Schoenle A."/>
        </authorList>
    </citation>
    <scope>NUCLEOTIDE SEQUENCE [LARGE SCALE GENOMIC DNA]</scope>
</reference>
<dbReference type="Proteomes" id="UP001497482">
    <property type="component" value="Chromosome 13"/>
</dbReference>
<evidence type="ECO:0000313" key="1">
    <source>
        <dbReference type="EMBL" id="CAL1578733.1"/>
    </source>
</evidence>
<organism evidence="1 2">
    <name type="scientific">Knipowitschia caucasica</name>
    <name type="common">Caucasian dwarf goby</name>
    <name type="synonym">Pomatoschistus caucasicus</name>
    <dbReference type="NCBI Taxonomy" id="637954"/>
    <lineage>
        <taxon>Eukaryota</taxon>
        <taxon>Metazoa</taxon>
        <taxon>Chordata</taxon>
        <taxon>Craniata</taxon>
        <taxon>Vertebrata</taxon>
        <taxon>Euteleostomi</taxon>
        <taxon>Actinopterygii</taxon>
        <taxon>Neopterygii</taxon>
        <taxon>Teleostei</taxon>
        <taxon>Neoteleostei</taxon>
        <taxon>Acanthomorphata</taxon>
        <taxon>Gobiaria</taxon>
        <taxon>Gobiiformes</taxon>
        <taxon>Gobioidei</taxon>
        <taxon>Gobiidae</taxon>
        <taxon>Gobiinae</taxon>
        <taxon>Knipowitschia</taxon>
    </lineage>
</organism>
<gene>
    <name evidence="1" type="ORF">KC01_LOCUS9850</name>
</gene>
<accession>A0AAV2JPS2</accession>